<dbReference type="AlphaFoldDB" id="A0A9P4GYC8"/>
<protein>
    <submittedName>
        <fullName evidence="1">Uncharacterized protein</fullName>
    </submittedName>
</protein>
<reference evidence="1" key="1">
    <citation type="journal article" date="2020" name="Stud. Mycol.">
        <title>101 Dothideomycetes genomes: a test case for predicting lifestyles and emergence of pathogens.</title>
        <authorList>
            <person name="Haridas S."/>
            <person name="Albert R."/>
            <person name="Binder M."/>
            <person name="Bloem J."/>
            <person name="Labutti K."/>
            <person name="Salamov A."/>
            <person name="Andreopoulos B."/>
            <person name="Baker S."/>
            <person name="Barry K."/>
            <person name="Bills G."/>
            <person name="Bluhm B."/>
            <person name="Cannon C."/>
            <person name="Castanera R."/>
            <person name="Culley D."/>
            <person name="Daum C."/>
            <person name="Ezra D."/>
            <person name="Gonzalez J."/>
            <person name="Henrissat B."/>
            <person name="Kuo A."/>
            <person name="Liang C."/>
            <person name="Lipzen A."/>
            <person name="Lutzoni F."/>
            <person name="Magnuson J."/>
            <person name="Mondo S."/>
            <person name="Nolan M."/>
            <person name="Ohm R."/>
            <person name="Pangilinan J."/>
            <person name="Park H.-J."/>
            <person name="Ramirez L."/>
            <person name="Alfaro M."/>
            <person name="Sun H."/>
            <person name="Tritt A."/>
            <person name="Yoshinaga Y."/>
            <person name="Zwiers L.-H."/>
            <person name="Turgeon B."/>
            <person name="Goodwin S."/>
            <person name="Spatafora J."/>
            <person name="Crous P."/>
            <person name="Grigoriev I."/>
        </authorList>
    </citation>
    <scope>NUCLEOTIDE SEQUENCE</scope>
    <source>
        <strain evidence="1">CBS 110217</strain>
    </source>
</reference>
<name>A0A9P4GYC8_9PLEO</name>
<accession>A0A9P4GYC8</accession>
<gene>
    <name evidence="1" type="ORF">EK21DRAFT_118455</name>
</gene>
<dbReference type="EMBL" id="ML978326">
    <property type="protein sequence ID" value="KAF2023765.1"/>
    <property type="molecule type" value="Genomic_DNA"/>
</dbReference>
<organism evidence="1 2">
    <name type="scientific">Setomelanomma holmii</name>
    <dbReference type="NCBI Taxonomy" id="210430"/>
    <lineage>
        <taxon>Eukaryota</taxon>
        <taxon>Fungi</taxon>
        <taxon>Dikarya</taxon>
        <taxon>Ascomycota</taxon>
        <taxon>Pezizomycotina</taxon>
        <taxon>Dothideomycetes</taxon>
        <taxon>Pleosporomycetidae</taxon>
        <taxon>Pleosporales</taxon>
        <taxon>Pleosporineae</taxon>
        <taxon>Phaeosphaeriaceae</taxon>
        <taxon>Setomelanomma</taxon>
    </lineage>
</organism>
<dbReference type="Proteomes" id="UP000799777">
    <property type="component" value="Unassembled WGS sequence"/>
</dbReference>
<evidence type="ECO:0000313" key="2">
    <source>
        <dbReference type="Proteomes" id="UP000799777"/>
    </source>
</evidence>
<proteinExistence type="predicted"/>
<comment type="caution">
    <text evidence="1">The sequence shown here is derived from an EMBL/GenBank/DDBJ whole genome shotgun (WGS) entry which is preliminary data.</text>
</comment>
<sequence length="299" mass="33483">MAGNCAQEDFIPAVRRLDGSWATHQLTELVRKDQDEAPFTAIAELVAEYRSYYRRLRPTASSLGTFATLGVAPQEKRDKKERASQGPTCLCGKKHRFNDCPYVNAKLQDAGWKPDQQTVQKFDRLRMSQSYLAKVLERVEKGLQQSTGNPVIHDDRKPPAGTSHLNPVLQTAAAVSPTGDQEVQPPLINRWILDPGLNAHVTNSKAFGWTKTAQARPGDCMYAGGQLLQIEEWGEVQLQVDVPSGTRTFKLTYVAYIPSFFTSVVGLSRFYSLGIHFESGRSFLYQQTLSQVICHLEYM</sequence>
<evidence type="ECO:0000313" key="1">
    <source>
        <dbReference type="EMBL" id="KAF2023765.1"/>
    </source>
</evidence>
<dbReference type="OrthoDB" id="3792448at2759"/>
<keyword evidence="2" id="KW-1185">Reference proteome</keyword>